<dbReference type="AlphaFoldDB" id="A0A0J5P4W4"/>
<evidence type="ECO:0000313" key="2">
    <source>
        <dbReference type="Proteomes" id="UP000036270"/>
    </source>
</evidence>
<evidence type="ECO:0008006" key="3">
    <source>
        <dbReference type="Google" id="ProtNLM"/>
    </source>
</evidence>
<dbReference type="RefSeq" id="WP_047976895.1">
    <property type="nucleotide sequence ID" value="NZ_JWIZ01000033.1"/>
</dbReference>
<dbReference type="EMBL" id="JWIZ01000033">
    <property type="protein sequence ID" value="KMK51468.1"/>
    <property type="molecule type" value="Genomic_DNA"/>
</dbReference>
<gene>
    <name evidence="1" type="ORF">RO21_06020</name>
</gene>
<reference evidence="1 2" key="1">
    <citation type="submission" date="2014-12" db="EMBL/GenBank/DDBJ databases">
        <title>Reclassification of Actinobacillus muris as Muribacter muris.</title>
        <authorList>
            <person name="Christensen H."/>
            <person name="Nicklas W."/>
            <person name="Bisgaard M."/>
        </authorList>
    </citation>
    <scope>NUCLEOTIDE SEQUENCE [LARGE SCALE GENOMIC DNA]</scope>
    <source>
        <strain evidence="1 2">Ackerman80-443D</strain>
    </source>
</reference>
<dbReference type="InterPro" id="IPR024406">
    <property type="entry name" value="TAC-10"/>
</dbReference>
<proteinExistence type="predicted"/>
<sequence length="103" mass="11538">MEKPNEAVSLLDKLGIKIKNHVVLTVGDTDFRFNLDPAAYDAFVNDVDTKNKITPMRDYLLATVEPNQRDDLAELLQVPGLTTDLFGEVREALLPKINITVKN</sequence>
<keyword evidence="2" id="KW-1185">Reference proteome</keyword>
<protein>
    <recommendedName>
        <fullName evidence="3">Phage protein</fullName>
    </recommendedName>
</protein>
<dbReference type="Pfam" id="PF10963">
    <property type="entry name" value="Phage_TAC_10"/>
    <property type="match status" value="1"/>
</dbReference>
<name>A0A0J5P4W4_9PAST</name>
<comment type="caution">
    <text evidence="1">The sequence shown here is derived from an EMBL/GenBank/DDBJ whole genome shotgun (WGS) entry which is preliminary data.</text>
</comment>
<dbReference type="Proteomes" id="UP000036270">
    <property type="component" value="Unassembled WGS sequence"/>
</dbReference>
<organism evidence="1 2">
    <name type="scientific">Muribacter muris</name>
    <dbReference type="NCBI Taxonomy" id="67855"/>
    <lineage>
        <taxon>Bacteria</taxon>
        <taxon>Pseudomonadati</taxon>
        <taxon>Pseudomonadota</taxon>
        <taxon>Gammaproteobacteria</taxon>
        <taxon>Pasteurellales</taxon>
        <taxon>Pasteurellaceae</taxon>
        <taxon>Muribacter</taxon>
    </lineage>
</organism>
<accession>A0A0J5P4W4</accession>
<dbReference type="PATRIC" id="fig|67855.3.peg.1186"/>
<dbReference type="STRING" id="67855.RO21_06020"/>
<evidence type="ECO:0000313" key="1">
    <source>
        <dbReference type="EMBL" id="KMK51468.1"/>
    </source>
</evidence>